<dbReference type="AlphaFoldDB" id="H0EIX9"/>
<gene>
    <name evidence="5" type="ORF">M7I_2500</name>
</gene>
<dbReference type="Gene3D" id="3.40.630.30">
    <property type="match status" value="1"/>
</dbReference>
<dbReference type="SUPFAM" id="SSF55729">
    <property type="entry name" value="Acyl-CoA N-acyltransferases (Nat)"/>
    <property type="match status" value="1"/>
</dbReference>
<dbReference type="InParanoid" id="H0EIX9"/>
<feature type="compositionally biased region" description="Basic and acidic residues" evidence="3">
    <location>
        <begin position="438"/>
        <end position="450"/>
    </location>
</feature>
<dbReference type="HOGENOM" id="CLU_517826_0_0_1"/>
<dbReference type="PANTHER" id="PTHR11875">
    <property type="entry name" value="TESTIS-SPECIFIC Y-ENCODED PROTEIN"/>
    <property type="match status" value="1"/>
</dbReference>
<evidence type="ECO:0000256" key="2">
    <source>
        <dbReference type="RuleBase" id="RU003876"/>
    </source>
</evidence>
<dbReference type="Pfam" id="PF00956">
    <property type="entry name" value="NAP"/>
    <property type="match status" value="1"/>
</dbReference>
<dbReference type="InterPro" id="IPR000182">
    <property type="entry name" value="GNAT_dom"/>
</dbReference>
<proteinExistence type="inferred from homology"/>
<name>H0EIX9_GLAL7</name>
<comment type="caution">
    <text evidence="5">The sequence shown here is derived from an EMBL/GenBank/DDBJ whole genome shotgun (WGS) entry which is preliminary data.</text>
</comment>
<feature type="region of interest" description="Disordered" evidence="3">
    <location>
        <begin position="223"/>
        <end position="258"/>
    </location>
</feature>
<evidence type="ECO:0000256" key="3">
    <source>
        <dbReference type="SAM" id="MobiDB-lite"/>
    </source>
</evidence>
<reference evidence="5 6" key="1">
    <citation type="journal article" date="2012" name="Eukaryot. Cell">
        <title>Genome sequence of the fungus Glarea lozoyensis: the first genome sequence of a species from the Helotiaceae family.</title>
        <authorList>
            <person name="Youssar L."/>
            <person name="Gruening B.A."/>
            <person name="Erxleben A."/>
            <person name="Guenther S."/>
            <person name="Huettel W."/>
        </authorList>
    </citation>
    <scope>NUCLEOTIDE SEQUENCE [LARGE SCALE GENOMIC DNA]</scope>
    <source>
        <strain evidence="6">ATCC 74030 / MF5533</strain>
    </source>
</reference>
<evidence type="ECO:0000313" key="6">
    <source>
        <dbReference type="Proteomes" id="UP000005446"/>
    </source>
</evidence>
<evidence type="ECO:0000259" key="4">
    <source>
        <dbReference type="Pfam" id="PF13302"/>
    </source>
</evidence>
<feature type="region of interest" description="Disordered" evidence="3">
    <location>
        <begin position="438"/>
        <end position="474"/>
    </location>
</feature>
<evidence type="ECO:0000256" key="1">
    <source>
        <dbReference type="ARBA" id="ARBA00009947"/>
    </source>
</evidence>
<feature type="region of interest" description="Disordered" evidence="3">
    <location>
        <begin position="505"/>
        <end position="526"/>
    </location>
</feature>
<dbReference type="Gene3D" id="3.30.1120.90">
    <property type="entry name" value="Nucleosome assembly protein"/>
    <property type="match status" value="1"/>
</dbReference>
<comment type="similarity">
    <text evidence="1 2">Belongs to the nucleosome assembly protein (NAP) family.</text>
</comment>
<dbReference type="OrthoDB" id="19419at2759"/>
<feature type="compositionally biased region" description="Basic and acidic residues" evidence="3">
    <location>
        <begin position="226"/>
        <end position="240"/>
    </location>
</feature>
<dbReference type="InterPro" id="IPR016181">
    <property type="entry name" value="Acyl_CoA_acyltransferase"/>
</dbReference>
<sequence>MSAALEDTPVSYEDLADLERDFDDAETEIIRQQVALTAPLYERRNKIVSQIPNFWPLVLEQAPPDIDQYIQPSDSALLLSHLTSLSVDRFELDLSSKPITGDPRSLSIRFEFSENELFSDSVLEKKFWYRRSKDGSAGLVSEPVRIEWKKNKDLTDGLLDMVCDARAAELKTATGNTAAHNGSKLSPEQEKLKTKIDSTGMGGLSFFAWFGFIGRKVSAEESAEATAKDEESRRSREAKKSAAPNTDDVVVVEDDEDEEDEDLDMGLEIFPDGDELAIAFTEDLWPGAINALALISPPWPYTIANAEWWINNSLSGKGDLPICAIRAGNPGPEGKYIGGLGVIPQDPTGFYHLPGRKPEGWEGEPGSRNVEIGYSLLPEYQGRGIMRPAVRAAVAWARRECGVQDAIIVVAEGNEKSRAVVEGMEEYRFEQARMDGFNDRPRPLKFDFHPSSKRPLHSHPSHTVQSPGLSSTLKHPMIHTAMPSLAPLLSASIIFRSSSENDNGNGAPFEAGSVSQMASSSTSCAK</sequence>
<feature type="compositionally biased region" description="Basic residues" evidence="3">
    <location>
        <begin position="451"/>
        <end position="460"/>
    </location>
</feature>
<keyword evidence="6" id="KW-1185">Reference proteome</keyword>
<accession>H0EIX9</accession>
<dbReference type="Proteomes" id="UP000005446">
    <property type="component" value="Unassembled WGS sequence"/>
</dbReference>
<feature type="compositionally biased region" description="Polar residues" evidence="3">
    <location>
        <begin position="461"/>
        <end position="473"/>
    </location>
</feature>
<protein>
    <submittedName>
        <fullName evidence="5">Putative nucleosome assembly protein C36B7.08c</fullName>
    </submittedName>
</protein>
<evidence type="ECO:0000313" key="5">
    <source>
        <dbReference type="EMBL" id="EHL01512.1"/>
    </source>
</evidence>
<dbReference type="GO" id="GO:0006334">
    <property type="term" value="P:nucleosome assembly"/>
    <property type="evidence" value="ECO:0007669"/>
    <property type="project" value="InterPro"/>
</dbReference>
<feature type="domain" description="N-acetyltransferase" evidence="4">
    <location>
        <begin position="297"/>
        <end position="422"/>
    </location>
</feature>
<dbReference type="GO" id="GO:0005634">
    <property type="term" value="C:nucleus"/>
    <property type="evidence" value="ECO:0007669"/>
    <property type="project" value="InterPro"/>
</dbReference>
<dbReference type="GO" id="GO:0016747">
    <property type="term" value="F:acyltransferase activity, transferring groups other than amino-acyl groups"/>
    <property type="evidence" value="ECO:0007669"/>
    <property type="project" value="InterPro"/>
</dbReference>
<dbReference type="Pfam" id="PF13302">
    <property type="entry name" value="Acetyltransf_3"/>
    <property type="match status" value="1"/>
</dbReference>
<feature type="compositionally biased region" description="Polar residues" evidence="3">
    <location>
        <begin position="513"/>
        <end position="526"/>
    </location>
</feature>
<dbReference type="InterPro" id="IPR002164">
    <property type="entry name" value="NAP_family"/>
</dbReference>
<organism evidence="5 6">
    <name type="scientific">Glarea lozoyensis (strain ATCC 74030 / MF5533)</name>
    <dbReference type="NCBI Taxonomy" id="1104152"/>
    <lineage>
        <taxon>Eukaryota</taxon>
        <taxon>Fungi</taxon>
        <taxon>Dikarya</taxon>
        <taxon>Ascomycota</taxon>
        <taxon>Pezizomycotina</taxon>
        <taxon>Leotiomycetes</taxon>
        <taxon>Helotiales</taxon>
        <taxon>Helotiaceae</taxon>
        <taxon>Glarea</taxon>
    </lineage>
</organism>
<dbReference type="InterPro" id="IPR037231">
    <property type="entry name" value="NAP-like_sf"/>
</dbReference>
<dbReference type="EMBL" id="AGUE01000051">
    <property type="protein sequence ID" value="EHL01512.1"/>
    <property type="molecule type" value="Genomic_DNA"/>
</dbReference>
<dbReference type="SUPFAM" id="SSF143113">
    <property type="entry name" value="NAP-like"/>
    <property type="match status" value="1"/>
</dbReference>